<dbReference type="Proteomes" id="UP000789920">
    <property type="component" value="Unassembled WGS sequence"/>
</dbReference>
<dbReference type="EMBL" id="CAJVQC010149004">
    <property type="protein sequence ID" value="CAG8845948.1"/>
    <property type="molecule type" value="Genomic_DNA"/>
</dbReference>
<protein>
    <submittedName>
        <fullName evidence="1">15238_t:CDS:1</fullName>
    </submittedName>
</protein>
<name>A0ACA9SRA1_9GLOM</name>
<organism evidence="1 2">
    <name type="scientific">Racocetra persica</name>
    <dbReference type="NCBI Taxonomy" id="160502"/>
    <lineage>
        <taxon>Eukaryota</taxon>
        <taxon>Fungi</taxon>
        <taxon>Fungi incertae sedis</taxon>
        <taxon>Mucoromycota</taxon>
        <taxon>Glomeromycotina</taxon>
        <taxon>Glomeromycetes</taxon>
        <taxon>Diversisporales</taxon>
        <taxon>Gigasporaceae</taxon>
        <taxon>Racocetra</taxon>
    </lineage>
</organism>
<keyword evidence="2" id="KW-1185">Reference proteome</keyword>
<proteinExistence type="predicted"/>
<evidence type="ECO:0000313" key="1">
    <source>
        <dbReference type="EMBL" id="CAG8845948.1"/>
    </source>
</evidence>
<gene>
    <name evidence="1" type="ORF">RPERSI_LOCUS33900</name>
</gene>
<evidence type="ECO:0000313" key="2">
    <source>
        <dbReference type="Proteomes" id="UP000789920"/>
    </source>
</evidence>
<feature type="non-terminal residue" evidence="1">
    <location>
        <position position="1"/>
    </location>
</feature>
<sequence length="102" mass="11738">PDTITYNIAACEDNPKKQQSIKELGEAKGGRTSKKIDVLEEVEYTKAHHHPQGIKMETKIETKEEEGIAEILEDEYMFGERGRKITQELLLKIIEEIECNHK</sequence>
<comment type="caution">
    <text evidence="1">The sequence shown here is derived from an EMBL/GenBank/DDBJ whole genome shotgun (WGS) entry which is preliminary data.</text>
</comment>
<accession>A0ACA9SRA1</accession>
<reference evidence="1" key="1">
    <citation type="submission" date="2021-06" db="EMBL/GenBank/DDBJ databases">
        <authorList>
            <person name="Kallberg Y."/>
            <person name="Tangrot J."/>
            <person name="Rosling A."/>
        </authorList>
    </citation>
    <scope>NUCLEOTIDE SEQUENCE</scope>
    <source>
        <strain evidence="1">MA461A</strain>
    </source>
</reference>
<feature type="non-terminal residue" evidence="1">
    <location>
        <position position="102"/>
    </location>
</feature>